<accession>A0A399EF52</accession>
<dbReference type="RefSeq" id="WP_119280597.1">
    <property type="nucleotide sequence ID" value="NZ_QWLA01000135.1"/>
</dbReference>
<reference evidence="2 3" key="1">
    <citation type="submission" date="2018-08" db="EMBL/GenBank/DDBJ databases">
        <title>Meiothermus roseus NBRC 110900 genome sequencing project.</title>
        <authorList>
            <person name="Da Costa M.S."/>
            <person name="Albuquerque L."/>
            <person name="Raposo P."/>
            <person name="Froufe H.J.C."/>
            <person name="Barroso C.S."/>
            <person name="Egas C."/>
        </authorList>
    </citation>
    <scope>NUCLEOTIDE SEQUENCE [LARGE SCALE GENOMIC DNA]</scope>
    <source>
        <strain evidence="2 3">NBRC 110900</strain>
    </source>
</reference>
<feature type="domain" description="Putative restriction endonuclease" evidence="1">
    <location>
        <begin position="11"/>
        <end position="172"/>
    </location>
</feature>
<dbReference type="InterPro" id="IPR011335">
    <property type="entry name" value="Restrct_endonuc-II-like"/>
</dbReference>
<dbReference type="Gene3D" id="3.90.1570.10">
    <property type="entry name" value="tt1808, chain A"/>
    <property type="match status" value="1"/>
</dbReference>
<dbReference type="SUPFAM" id="SSF52980">
    <property type="entry name" value="Restriction endonuclease-like"/>
    <property type="match status" value="1"/>
</dbReference>
<dbReference type="InterPro" id="IPR012296">
    <property type="entry name" value="Nuclease_put_TT1808"/>
</dbReference>
<name>A0A399EF52_9DEIN</name>
<sequence length="181" mass="20824">MLRAVPKPMSPEEYLEWEAKQEVRHEYVEGYVYAMAGASNRHNRVCLNIAAFCLAHAGDGCWVYQENVKLRLENLFYYPDVMVVCGGEPPHTYYETDPCILVEVLSPSTALNDVREKVLEYRRIQSLRSYLIVDPESLFVRHFWRDEAGTWQQQDITGSGEIPLPCLGVSLSLAQIYRGIY</sequence>
<dbReference type="GO" id="GO:0004519">
    <property type="term" value="F:endonuclease activity"/>
    <property type="evidence" value="ECO:0007669"/>
    <property type="project" value="UniProtKB-KW"/>
</dbReference>
<evidence type="ECO:0000313" key="2">
    <source>
        <dbReference type="EMBL" id="RIH81779.1"/>
    </source>
</evidence>
<evidence type="ECO:0000259" key="1">
    <source>
        <dbReference type="Pfam" id="PF05685"/>
    </source>
</evidence>
<dbReference type="EMBL" id="QWLA01000135">
    <property type="protein sequence ID" value="RIH81779.1"/>
    <property type="molecule type" value="Genomic_DNA"/>
</dbReference>
<keyword evidence="2" id="KW-0255">Endonuclease</keyword>
<keyword evidence="2" id="KW-0378">Hydrolase</keyword>
<evidence type="ECO:0000313" key="3">
    <source>
        <dbReference type="Proteomes" id="UP000265341"/>
    </source>
</evidence>
<protein>
    <submittedName>
        <fullName evidence="2">Putative restriction endonuclease</fullName>
    </submittedName>
</protein>
<dbReference type="AlphaFoldDB" id="A0A399EF52"/>
<gene>
    <name evidence="2" type="ORF">Mrose_03534</name>
</gene>
<dbReference type="Pfam" id="PF05685">
    <property type="entry name" value="Uma2"/>
    <property type="match status" value="1"/>
</dbReference>
<organism evidence="2 3">
    <name type="scientific">Calidithermus roseus</name>
    <dbReference type="NCBI Taxonomy" id="1644118"/>
    <lineage>
        <taxon>Bacteria</taxon>
        <taxon>Thermotogati</taxon>
        <taxon>Deinococcota</taxon>
        <taxon>Deinococci</taxon>
        <taxon>Thermales</taxon>
        <taxon>Thermaceae</taxon>
        <taxon>Calidithermus</taxon>
    </lineage>
</organism>
<dbReference type="Proteomes" id="UP000265341">
    <property type="component" value="Unassembled WGS sequence"/>
</dbReference>
<dbReference type="PANTHER" id="PTHR36558">
    <property type="entry name" value="GLR1098 PROTEIN"/>
    <property type="match status" value="1"/>
</dbReference>
<dbReference type="InterPro" id="IPR008538">
    <property type="entry name" value="Uma2"/>
</dbReference>
<dbReference type="OrthoDB" id="9799703at2"/>
<comment type="caution">
    <text evidence="2">The sequence shown here is derived from an EMBL/GenBank/DDBJ whole genome shotgun (WGS) entry which is preliminary data.</text>
</comment>
<dbReference type="PANTHER" id="PTHR36558:SF1">
    <property type="entry name" value="RESTRICTION ENDONUCLEASE DOMAIN-CONTAINING PROTEIN-RELATED"/>
    <property type="match status" value="1"/>
</dbReference>
<keyword evidence="3" id="KW-1185">Reference proteome</keyword>
<dbReference type="CDD" id="cd06260">
    <property type="entry name" value="DUF820-like"/>
    <property type="match status" value="1"/>
</dbReference>
<keyword evidence="2" id="KW-0540">Nuclease</keyword>
<proteinExistence type="predicted"/>